<keyword evidence="4" id="KW-1185">Reference proteome</keyword>
<keyword evidence="2" id="KW-0732">Signal</keyword>
<dbReference type="CDD" id="cd07012">
    <property type="entry name" value="PBP2_Bug_TTT"/>
    <property type="match status" value="1"/>
</dbReference>
<dbReference type="OrthoDB" id="8678477at2"/>
<reference evidence="3 4" key="1">
    <citation type="submission" date="2017-08" db="EMBL/GenBank/DDBJ databases">
        <authorList>
            <person name="Park S.-J."/>
            <person name="Kim H."/>
        </authorList>
    </citation>
    <scope>NUCLEOTIDE SEQUENCE [LARGE SCALE GENOMIC DNA]</scope>
    <source>
        <strain evidence="4">ye3</strain>
    </source>
</reference>
<feature type="signal peptide" evidence="2">
    <location>
        <begin position="1"/>
        <end position="29"/>
    </location>
</feature>
<evidence type="ECO:0000313" key="4">
    <source>
        <dbReference type="Proteomes" id="UP000283474"/>
    </source>
</evidence>
<evidence type="ECO:0000313" key="3">
    <source>
        <dbReference type="EMBL" id="QAA94469.1"/>
    </source>
</evidence>
<organism evidence="3 4">
    <name type="scientific">Pollutimonas thiosulfatoxidans</name>
    <dbReference type="NCBI Taxonomy" id="2028345"/>
    <lineage>
        <taxon>Bacteria</taxon>
        <taxon>Pseudomonadati</taxon>
        <taxon>Pseudomonadota</taxon>
        <taxon>Betaproteobacteria</taxon>
        <taxon>Burkholderiales</taxon>
        <taxon>Alcaligenaceae</taxon>
        <taxon>Pollutimonas</taxon>
    </lineage>
</organism>
<comment type="similarity">
    <text evidence="1">Belongs to the UPF0065 (bug) family.</text>
</comment>
<dbReference type="Proteomes" id="UP000283474">
    <property type="component" value="Chromosome"/>
</dbReference>
<dbReference type="PANTHER" id="PTHR42928">
    <property type="entry name" value="TRICARBOXYLATE-BINDING PROTEIN"/>
    <property type="match status" value="1"/>
</dbReference>
<name>A0A410GDX0_9BURK</name>
<dbReference type="EMBL" id="CP022987">
    <property type="protein sequence ID" value="QAA94469.1"/>
    <property type="molecule type" value="Genomic_DNA"/>
</dbReference>
<dbReference type="RefSeq" id="WP_128355466.1">
    <property type="nucleotide sequence ID" value="NZ_CP022987.1"/>
</dbReference>
<dbReference type="InterPro" id="IPR005064">
    <property type="entry name" value="BUG"/>
</dbReference>
<dbReference type="AlphaFoldDB" id="A0A410GDX0"/>
<dbReference type="Pfam" id="PF03401">
    <property type="entry name" value="TctC"/>
    <property type="match status" value="1"/>
</dbReference>
<dbReference type="InterPro" id="IPR042100">
    <property type="entry name" value="Bug_dom1"/>
</dbReference>
<dbReference type="Gene3D" id="3.40.190.150">
    <property type="entry name" value="Bordetella uptake gene, domain 1"/>
    <property type="match status" value="1"/>
</dbReference>
<gene>
    <name evidence="3" type="ORF">CKA81_12010</name>
</gene>
<dbReference type="Gene3D" id="3.40.190.10">
    <property type="entry name" value="Periplasmic binding protein-like II"/>
    <property type="match status" value="1"/>
</dbReference>
<sequence>MKKLPRIYKPLIAACTAMATMLAAPAVSAQTDYPNKPVSLVVPFAPGGSTDIFGRLIAQHYFKDKGANAIVENVPGAGGNIGAARVARAAPDGHTLEIGAMSTHAMNGSLYTSLNFGPMEDFVPIAMLAQAINVIAVKPSFPAQTFQELIEYVRAHPGEVNYSSGGIGTHNHLTLALLEERAGLEMVHIPYKGGGPAVTALLQGEVDMFAGGASLLLRHAEPGNVRLIAVTESTPSELVPGVPSASDIVPDFVVTNWYGVFGPKGMDPELVKAINAEINRIVALPDVAERLSGMGMVPNPVSPEKLAEILDQDHQLWSKTIESLDISNH</sequence>
<accession>A0A410GDX0</accession>
<evidence type="ECO:0000256" key="2">
    <source>
        <dbReference type="SAM" id="SignalP"/>
    </source>
</evidence>
<dbReference type="PANTHER" id="PTHR42928:SF5">
    <property type="entry name" value="BLR1237 PROTEIN"/>
    <property type="match status" value="1"/>
</dbReference>
<proteinExistence type="inferred from homology"/>
<evidence type="ECO:0000256" key="1">
    <source>
        <dbReference type="ARBA" id="ARBA00006987"/>
    </source>
</evidence>
<protein>
    <submittedName>
        <fullName evidence="3">ABC transporter substrate-binding protein</fullName>
    </submittedName>
</protein>
<feature type="chain" id="PRO_5019554394" evidence="2">
    <location>
        <begin position="30"/>
        <end position="329"/>
    </location>
</feature>
<dbReference type="SUPFAM" id="SSF53850">
    <property type="entry name" value="Periplasmic binding protein-like II"/>
    <property type="match status" value="1"/>
</dbReference>
<dbReference type="KEGG" id="pus:CKA81_12010"/>
<dbReference type="PIRSF" id="PIRSF017082">
    <property type="entry name" value="YflP"/>
    <property type="match status" value="1"/>
</dbReference>